<dbReference type="InParanoid" id="A0A1V8SFX5"/>
<dbReference type="STRING" id="1507870.A0A1V8SFX5"/>
<dbReference type="PANTHER" id="PTHR47438">
    <property type="entry name" value="PHOSPHATE METABOLISM PROTEIN 8-RELATED"/>
    <property type="match status" value="1"/>
</dbReference>
<dbReference type="Gene3D" id="3.40.50.1000">
    <property type="entry name" value="HAD superfamily/HAD-like"/>
    <property type="match status" value="1"/>
</dbReference>
<dbReference type="AlphaFoldDB" id="A0A1V8SFX5"/>
<dbReference type="InterPro" id="IPR036412">
    <property type="entry name" value="HAD-like_sf"/>
</dbReference>
<dbReference type="FunCoup" id="A0A1V8SFX5">
    <property type="interactions" value="967"/>
</dbReference>
<dbReference type="NCBIfam" id="TIGR01993">
    <property type="entry name" value="Pyr-5-nucltdase"/>
    <property type="match status" value="1"/>
</dbReference>
<dbReference type="PANTHER" id="PTHR47438:SF1">
    <property type="entry name" value="PHOSPHATE METABOLISM PROTEIN 8-RELATED"/>
    <property type="match status" value="1"/>
</dbReference>
<gene>
    <name evidence="1" type="ORF">B0A48_15894</name>
</gene>
<dbReference type="SFLD" id="SFLDG01132">
    <property type="entry name" value="C1.5.3:_5'-Nucleotidase_Like"/>
    <property type="match status" value="1"/>
</dbReference>
<evidence type="ECO:0000313" key="1">
    <source>
        <dbReference type="EMBL" id="OQN98062.1"/>
    </source>
</evidence>
<dbReference type="GO" id="GO:0006206">
    <property type="term" value="P:pyrimidine nucleobase metabolic process"/>
    <property type="evidence" value="ECO:0007669"/>
    <property type="project" value="TreeGrafter"/>
</dbReference>
<accession>A0A1V8SFX5</accession>
<reference evidence="2" key="1">
    <citation type="submission" date="2017-03" db="EMBL/GenBank/DDBJ databases">
        <title>Genomes of endolithic fungi from Antarctica.</title>
        <authorList>
            <person name="Coleine C."/>
            <person name="Masonjones S."/>
            <person name="Stajich J.E."/>
        </authorList>
    </citation>
    <scope>NUCLEOTIDE SEQUENCE [LARGE SCALE GENOMIC DNA]</scope>
    <source>
        <strain evidence="2">CCFEE 5527</strain>
    </source>
</reference>
<dbReference type="GO" id="GO:0009166">
    <property type="term" value="P:nucleotide catabolic process"/>
    <property type="evidence" value="ECO:0007669"/>
    <property type="project" value="TreeGrafter"/>
</dbReference>
<dbReference type="SUPFAM" id="SSF56784">
    <property type="entry name" value="HAD-like"/>
    <property type="match status" value="1"/>
</dbReference>
<evidence type="ECO:0000313" key="2">
    <source>
        <dbReference type="Proteomes" id="UP000192596"/>
    </source>
</evidence>
<organism evidence="1 2">
    <name type="scientific">Cryoendolithus antarcticus</name>
    <dbReference type="NCBI Taxonomy" id="1507870"/>
    <lineage>
        <taxon>Eukaryota</taxon>
        <taxon>Fungi</taxon>
        <taxon>Dikarya</taxon>
        <taxon>Ascomycota</taxon>
        <taxon>Pezizomycotina</taxon>
        <taxon>Dothideomycetes</taxon>
        <taxon>Dothideomycetidae</taxon>
        <taxon>Cladosporiales</taxon>
        <taxon>Cladosporiaceae</taxon>
        <taxon>Cryoendolithus</taxon>
    </lineage>
</organism>
<dbReference type="Pfam" id="PF00702">
    <property type="entry name" value="Hydrolase"/>
    <property type="match status" value="1"/>
</dbReference>
<dbReference type="Gene3D" id="1.10.150.450">
    <property type="match status" value="1"/>
</dbReference>
<protein>
    <recommendedName>
        <fullName evidence="3">Pyrimidine 5'-nucleotidase</fullName>
    </recommendedName>
</protein>
<dbReference type="GO" id="GO:0008252">
    <property type="term" value="F:nucleotidase activity"/>
    <property type="evidence" value="ECO:0007669"/>
    <property type="project" value="TreeGrafter"/>
</dbReference>
<keyword evidence="2" id="KW-1185">Reference proteome</keyword>
<evidence type="ECO:0008006" key="3">
    <source>
        <dbReference type="Google" id="ProtNLM"/>
    </source>
</evidence>
<dbReference type="InterPro" id="IPR052791">
    <property type="entry name" value="SSM1_domain"/>
</dbReference>
<dbReference type="InterPro" id="IPR023214">
    <property type="entry name" value="HAD_sf"/>
</dbReference>
<dbReference type="EMBL" id="NAJO01000048">
    <property type="protein sequence ID" value="OQN98062.1"/>
    <property type="molecule type" value="Genomic_DNA"/>
</dbReference>
<dbReference type="FunFam" id="1.10.150.450:FF:000001">
    <property type="entry name" value="SDT1p Pyrimidine nucleotidase"/>
    <property type="match status" value="1"/>
</dbReference>
<name>A0A1V8SFX5_9PEZI</name>
<dbReference type="InterPro" id="IPR010237">
    <property type="entry name" value="Pyr-5-nucltdase"/>
</dbReference>
<comment type="caution">
    <text evidence="1">The sequence shown here is derived from an EMBL/GenBank/DDBJ whole genome shotgun (WGS) entry which is preliminary data.</text>
</comment>
<dbReference type="SFLD" id="SFLDS00003">
    <property type="entry name" value="Haloacid_Dehalogenase"/>
    <property type="match status" value="1"/>
</dbReference>
<dbReference type="SFLD" id="SFLDG01129">
    <property type="entry name" value="C1.5:_HAD__Beta-PGM__Phosphata"/>
    <property type="match status" value="1"/>
</dbReference>
<sequence>MSANGHLADGAPTDQRSVFFFDIDNCLYPKSYKIHDLMGVLIDNYFQNHLGLTQEDAETLHQRYYKDYGLAIEGLARHHRVDPLEYNRLVDDALPLDGLIKPNPKLRQLLQDIDRTKIKPWLFTNAHITHGQRVVRLLEIDDLFEGITYCDYTVQPLLCKPAVAMYDKAMRELSSVSIVRVDHHSDDSTINVIGSKKYGWKSVHLVEPVSTSPPKPVGDFQIPELEELRQCFPEVFKEH</sequence>
<dbReference type="OrthoDB" id="1065058at2759"/>
<proteinExistence type="predicted"/>
<dbReference type="Proteomes" id="UP000192596">
    <property type="component" value="Unassembled WGS sequence"/>
</dbReference>